<reference evidence="7" key="1">
    <citation type="submission" date="2012-12" db="EMBL/GenBank/DDBJ databases">
        <authorList>
            <person name="Hellsten U."/>
            <person name="Grimwood J."/>
            <person name="Chapman J.A."/>
            <person name="Shapiro H."/>
            <person name="Aerts A."/>
            <person name="Otillar R.P."/>
            <person name="Terry A.Y."/>
            <person name="Boore J.L."/>
            <person name="Simakov O."/>
            <person name="Marletaz F."/>
            <person name="Cho S.-J."/>
            <person name="Edsinger-Gonzales E."/>
            <person name="Havlak P."/>
            <person name="Kuo D.-H."/>
            <person name="Larsson T."/>
            <person name="Lv J."/>
            <person name="Arendt D."/>
            <person name="Savage R."/>
            <person name="Osoegawa K."/>
            <person name="de Jong P."/>
            <person name="Lindberg D.R."/>
            <person name="Seaver E.C."/>
            <person name="Weisblat D.A."/>
            <person name="Putnam N.H."/>
            <person name="Grigoriev I.V."/>
            <person name="Rokhsar D.S."/>
        </authorList>
    </citation>
    <scope>NUCLEOTIDE SEQUENCE</scope>
</reference>
<accession>T1ED54</accession>
<dbReference type="FunCoup" id="T1ED54">
    <property type="interactions" value="942"/>
</dbReference>
<dbReference type="EnsemblMetazoa" id="HelroT101552">
    <property type="protein sequence ID" value="HelroP101552"/>
    <property type="gene ID" value="HelroG101552"/>
</dbReference>
<feature type="compositionally biased region" description="Acidic residues" evidence="3">
    <location>
        <begin position="382"/>
        <end position="395"/>
    </location>
</feature>
<evidence type="ECO:0000256" key="3">
    <source>
        <dbReference type="SAM" id="MobiDB-lite"/>
    </source>
</evidence>
<dbReference type="OrthoDB" id="71336at2759"/>
<dbReference type="Pfam" id="PF00085">
    <property type="entry name" value="Thioredoxin"/>
    <property type="match status" value="3"/>
</dbReference>
<dbReference type="Gene3D" id="3.40.30.10">
    <property type="entry name" value="Glutaredoxin"/>
    <property type="match status" value="3"/>
</dbReference>
<dbReference type="CDD" id="cd02961">
    <property type="entry name" value="PDI_a_family"/>
    <property type="match status" value="1"/>
</dbReference>
<protein>
    <recommendedName>
        <fullName evidence="4">Thioredoxin domain-containing protein</fullName>
    </recommendedName>
</protein>
<dbReference type="GO" id="GO:0006457">
    <property type="term" value="P:protein folding"/>
    <property type="evidence" value="ECO:0000318"/>
    <property type="project" value="GO_Central"/>
</dbReference>
<name>T1ED54_HELRO</name>
<dbReference type="PROSITE" id="PS51352">
    <property type="entry name" value="THIOREDOXIN_2"/>
    <property type="match status" value="2"/>
</dbReference>
<dbReference type="KEGG" id="hro:HELRODRAFT_101552"/>
<dbReference type="STRING" id="6412.T1ED54"/>
<gene>
    <name evidence="6" type="primary">20194506</name>
    <name evidence="5" type="ORF">HELRODRAFT_101552</name>
</gene>
<dbReference type="GeneID" id="20194506"/>
<dbReference type="PANTHER" id="PTHR45672">
    <property type="entry name" value="PROTEIN DISULFIDE-ISOMERASE C17H9.14C-RELATED"/>
    <property type="match status" value="1"/>
</dbReference>
<comment type="similarity">
    <text evidence="1">Belongs to the protein disulfide isomerase family.</text>
</comment>
<dbReference type="InterPro" id="IPR051063">
    <property type="entry name" value="PDI"/>
</dbReference>
<dbReference type="EMBL" id="AMQM01005832">
    <property type="status" value="NOT_ANNOTATED_CDS"/>
    <property type="molecule type" value="Genomic_DNA"/>
</dbReference>
<dbReference type="RefSeq" id="XP_009022358.1">
    <property type="nucleotide sequence ID" value="XM_009024110.1"/>
</dbReference>
<keyword evidence="2" id="KW-0732">Signal</keyword>
<dbReference type="InterPro" id="IPR013766">
    <property type="entry name" value="Thioredoxin_domain"/>
</dbReference>
<organism evidence="6 7">
    <name type="scientific">Helobdella robusta</name>
    <name type="common">Californian leech</name>
    <dbReference type="NCBI Taxonomy" id="6412"/>
    <lineage>
        <taxon>Eukaryota</taxon>
        <taxon>Metazoa</taxon>
        <taxon>Spiralia</taxon>
        <taxon>Lophotrochozoa</taxon>
        <taxon>Annelida</taxon>
        <taxon>Clitellata</taxon>
        <taxon>Hirudinea</taxon>
        <taxon>Rhynchobdellida</taxon>
        <taxon>Glossiphoniidae</taxon>
        <taxon>Helobdella</taxon>
    </lineage>
</organism>
<dbReference type="OMA" id="TKHQTLC"/>
<dbReference type="InParanoid" id="T1ED54"/>
<dbReference type="CTD" id="20194506"/>
<reference evidence="6" key="3">
    <citation type="submission" date="2015-06" db="UniProtKB">
        <authorList>
            <consortium name="EnsemblMetazoa"/>
        </authorList>
    </citation>
    <scope>IDENTIFICATION</scope>
</reference>
<dbReference type="Proteomes" id="UP000015101">
    <property type="component" value="Unassembled WGS sequence"/>
</dbReference>
<feature type="compositionally biased region" description="Acidic residues" evidence="3">
    <location>
        <begin position="222"/>
        <end position="232"/>
    </location>
</feature>
<dbReference type="CDD" id="cd02947">
    <property type="entry name" value="TRX_family"/>
    <property type="match status" value="1"/>
</dbReference>
<feature type="region of interest" description="Disordered" evidence="3">
    <location>
        <begin position="380"/>
        <end position="426"/>
    </location>
</feature>
<evidence type="ECO:0000259" key="4">
    <source>
        <dbReference type="PROSITE" id="PS51352"/>
    </source>
</evidence>
<dbReference type="PANTHER" id="PTHR45672:SF3">
    <property type="entry name" value="THIOREDOXIN DOMAIN-CONTAINING PROTEIN 5"/>
    <property type="match status" value="1"/>
</dbReference>
<sequence>MNDGNFHKLVTDGRHFIKFFVPRCSHCKQLEPIWKNLADSLDQVERSAVTIAQVDCTESIETCRENDIKGYPTIILYDDGSRVGAYTGARDLISMKNYLSTLPFKPKNLIVELTGPDLSGYLDPRGSVIVRFYDPHCPNCKDSFSVWKDVVATVSRTESYKAETLQVNCKEHDDVCKTANVLQVPTIIFYKGTKKLDIYRGSHKSLSDLLSFIHQLHDKTIDDDDDDDDDDVGGGHGNDADDDEGGETRVGVSGNKLVRTLDMRTVDGQLATSKYVFIKFYVPWCEFCKHLSPTWMELAFRSRKVKNVVIAEVNCADQKHLCDRYDIRGYPTMLLILNGKTLDMYTGSHEVSDLHDYLVMMMKYDGSNISHYSVGEKRINVSDDDDNDDDDDGGYDNDYRYFGGSDDDDDDDGGGGYHYRDGRNEL</sequence>
<evidence type="ECO:0000313" key="5">
    <source>
        <dbReference type="EMBL" id="ESN99599.1"/>
    </source>
</evidence>
<evidence type="ECO:0000313" key="6">
    <source>
        <dbReference type="EnsemblMetazoa" id="HelroP101552"/>
    </source>
</evidence>
<proteinExistence type="inferred from homology"/>
<feature type="domain" description="Thioredoxin" evidence="4">
    <location>
        <begin position="1"/>
        <end position="104"/>
    </location>
</feature>
<dbReference type="GO" id="GO:0003756">
    <property type="term" value="F:protein disulfide isomerase activity"/>
    <property type="evidence" value="ECO:0000318"/>
    <property type="project" value="GO_Central"/>
</dbReference>
<dbReference type="InterPro" id="IPR036249">
    <property type="entry name" value="Thioredoxin-like_sf"/>
</dbReference>
<evidence type="ECO:0000256" key="2">
    <source>
        <dbReference type="ARBA" id="ARBA00022729"/>
    </source>
</evidence>
<feature type="region of interest" description="Disordered" evidence="3">
    <location>
        <begin position="222"/>
        <end position="250"/>
    </location>
</feature>
<dbReference type="eggNOG" id="KOG0191">
    <property type="taxonomic scope" value="Eukaryota"/>
</dbReference>
<dbReference type="GO" id="GO:0005783">
    <property type="term" value="C:endoplasmic reticulum"/>
    <property type="evidence" value="ECO:0000318"/>
    <property type="project" value="GO_Central"/>
</dbReference>
<dbReference type="HOGENOM" id="CLU_066321_0_0_1"/>
<dbReference type="EMBL" id="KB097106">
    <property type="protein sequence ID" value="ESN99599.1"/>
    <property type="molecule type" value="Genomic_DNA"/>
</dbReference>
<dbReference type="SUPFAM" id="SSF52833">
    <property type="entry name" value="Thioredoxin-like"/>
    <property type="match status" value="3"/>
</dbReference>
<keyword evidence="7" id="KW-1185">Reference proteome</keyword>
<feature type="domain" description="Thioredoxin" evidence="4">
    <location>
        <begin position="252"/>
        <end position="363"/>
    </location>
</feature>
<dbReference type="AlphaFoldDB" id="T1ED54"/>
<dbReference type="FunFam" id="3.40.30.10:FF:000857">
    <property type="entry name" value="Uncharacterized protein"/>
    <property type="match status" value="1"/>
</dbReference>
<evidence type="ECO:0000256" key="1">
    <source>
        <dbReference type="ARBA" id="ARBA00006347"/>
    </source>
</evidence>
<reference evidence="5 7" key="2">
    <citation type="journal article" date="2013" name="Nature">
        <title>Insights into bilaterian evolution from three spiralian genomes.</title>
        <authorList>
            <person name="Simakov O."/>
            <person name="Marletaz F."/>
            <person name="Cho S.J."/>
            <person name="Edsinger-Gonzales E."/>
            <person name="Havlak P."/>
            <person name="Hellsten U."/>
            <person name="Kuo D.H."/>
            <person name="Larsson T."/>
            <person name="Lv J."/>
            <person name="Arendt D."/>
            <person name="Savage R."/>
            <person name="Osoegawa K."/>
            <person name="de Jong P."/>
            <person name="Grimwood J."/>
            <person name="Chapman J.A."/>
            <person name="Shapiro H."/>
            <person name="Aerts A."/>
            <person name="Otillar R.P."/>
            <person name="Terry A.Y."/>
            <person name="Boore J.L."/>
            <person name="Grigoriev I.V."/>
            <person name="Lindberg D.R."/>
            <person name="Seaver E.C."/>
            <person name="Weisblat D.A."/>
            <person name="Putnam N.H."/>
            <person name="Rokhsar D.S."/>
        </authorList>
    </citation>
    <scope>NUCLEOTIDE SEQUENCE</scope>
</reference>
<evidence type="ECO:0000313" key="7">
    <source>
        <dbReference type="Proteomes" id="UP000015101"/>
    </source>
</evidence>